<dbReference type="Pfam" id="PF02042">
    <property type="entry name" value="RWP-RK"/>
    <property type="match status" value="1"/>
</dbReference>
<evidence type="ECO:0000313" key="9">
    <source>
        <dbReference type="EMBL" id="KAF8390198.1"/>
    </source>
</evidence>
<keyword evidence="2" id="KW-0805">Transcription regulation</keyword>
<keyword evidence="4" id="KW-0238">DNA-binding</keyword>
<dbReference type="InterPro" id="IPR044607">
    <property type="entry name" value="RKD-like"/>
</dbReference>
<evidence type="ECO:0000256" key="1">
    <source>
        <dbReference type="ARBA" id="ARBA00004049"/>
    </source>
</evidence>
<keyword evidence="5" id="KW-0804">Transcription</keyword>
<reference evidence="9 10" key="1">
    <citation type="submission" date="2020-04" db="EMBL/GenBank/DDBJ databases">
        <title>Plant Genome Project.</title>
        <authorList>
            <person name="Zhang R.-G."/>
        </authorList>
    </citation>
    <scope>NUCLEOTIDE SEQUENCE [LARGE SCALE GENOMIC DNA]</scope>
    <source>
        <strain evidence="9">YNK0</strain>
        <tissue evidence="9">Leaf</tissue>
    </source>
</reference>
<dbReference type="AlphaFoldDB" id="A0A835D4D2"/>
<evidence type="ECO:0000256" key="4">
    <source>
        <dbReference type="ARBA" id="ARBA00023125"/>
    </source>
</evidence>
<dbReference type="Proteomes" id="UP000655225">
    <property type="component" value="Unassembled WGS sequence"/>
</dbReference>
<comment type="caution">
    <text evidence="9">The sequence shown here is derived from an EMBL/GenBank/DDBJ whole genome shotgun (WGS) entry which is preliminary data.</text>
</comment>
<evidence type="ECO:0000256" key="2">
    <source>
        <dbReference type="ARBA" id="ARBA00023015"/>
    </source>
</evidence>
<dbReference type="InterPro" id="IPR003035">
    <property type="entry name" value="RWP-RK_dom"/>
</dbReference>
<evidence type="ECO:0000256" key="5">
    <source>
        <dbReference type="ARBA" id="ARBA00023163"/>
    </source>
</evidence>
<name>A0A835D4D2_TETSI</name>
<evidence type="ECO:0000259" key="8">
    <source>
        <dbReference type="PROSITE" id="PS51519"/>
    </source>
</evidence>
<comment type="function">
    <text evidence="1">Putative transcription factor.</text>
</comment>
<proteinExistence type="predicted"/>
<feature type="domain" description="RWP-RK" evidence="8">
    <location>
        <begin position="66"/>
        <end position="151"/>
    </location>
</feature>
<evidence type="ECO:0000256" key="3">
    <source>
        <dbReference type="ARBA" id="ARBA00023054"/>
    </source>
</evidence>
<evidence type="ECO:0000256" key="7">
    <source>
        <dbReference type="SAM" id="Coils"/>
    </source>
</evidence>
<evidence type="ECO:0000256" key="6">
    <source>
        <dbReference type="ARBA" id="ARBA00023242"/>
    </source>
</evidence>
<sequence>MENFPVDHFYPSWDLLPDPSVLQEDYYGGFGNGFEAWDEMGSVGFEHERQIVLHNSSQKGGDHEQMKERRVKRCGEERNSNDLSRETLSHYFYMPITQAAKELNVGLTLLKKRCRELGIRRWPHRKLMSLQTLIKNVQELGKEEGEVSKAKLEEAIQILEQEMKLMEEMPDMKLEDKTKKLRQACFRANYKKRKLMGMVDFQSSPTTSHECMEEA</sequence>
<feature type="coiled-coil region" evidence="7">
    <location>
        <begin position="142"/>
        <end position="169"/>
    </location>
</feature>
<keyword evidence="10" id="KW-1185">Reference proteome</keyword>
<dbReference type="GO" id="GO:0003677">
    <property type="term" value="F:DNA binding"/>
    <property type="evidence" value="ECO:0007669"/>
    <property type="project" value="UniProtKB-KW"/>
</dbReference>
<keyword evidence="6" id="KW-0539">Nucleus</keyword>
<dbReference type="PROSITE" id="PS51519">
    <property type="entry name" value="RWP_RK"/>
    <property type="match status" value="1"/>
</dbReference>
<accession>A0A835D4D2</accession>
<dbReference type="GO" id="GO:0003700">
    <property type="term" value="F:DNA-binding transcription factor activity"/>
    <property type="evidence" value="ECO:0007669"/>
    <property type="project" value="InterPro"/>
</dbReference>
<dbReference type="EMBL" id="JABCRI010000018">
    <property type="protein sequence ID" value="KAF8390198.1"/>
    <property type="molecule type" value="Genomic_DNA"/>
</dbReference>
<gene>
    <name evidence="9" type="ORF">HHK36_024720</name>
</gene>
<protein>
    <recommendedName>
        <fullName evidence="8">RWP-RK domain-containing protein</fullName>
    </recommendedName>
</protein>
<organism evidence="9 10">
    <name type="scientific">Tetracentron sinense</name>
    <name type="common">Spur-leaf</name>
    <dbReference type="NCBI Taxonomy" id="13715"/>
    <lineage>
        <taxon>Eukaryota</taxon>
        <taxon>Viridiplantae</taxon>
        <taxon>Streptophyta</taxon>
        <taxon>Embryophyta</taxon>
        <taxon>Tracheophyta</taxon>
        <taxon>Spermatophyta</taxon>
        <taxon>Magnoliopsida</taxon>
        <taxon>Trochodendrales</taxon>
        <taxon>Trochodendraceae</taxon>
        <taxon>Tetracentron</taxon>
    </lineage>
</organism>
<evidence type="ECO:0000313" key="10">
    <source>
        <dbReference type="Proteomes" id="UP000655225"/>
    </source>
</evidence>
<dbReference type="PANTHER" id="PTHR46373:SF2">
    <property type="entry name" value="RWP-RK DOMAIN-CONTAINING PROTEIN"/>
    <property type="match status" value="1"/>
</dbReference>
<dbReference type="PANTHER" id="PTHR46373">
    <property type="entry name" value="PROTEIN RKD4"/>
    <property type="match status" value="1"/>
</dbReference>
<keyword evidence="3 7" id="KW-0175">Coiled coil</keyword>
<dbReference type="OrthoDB" id="6270329at2759"/>